<dbReference type="PANTHER" id="PTHR34801">
    <property type="entry name" value="EXPRESSED PROTEIN"/>
    <property type="match status" value="1"/>
</dbReference>
<evidence type="ECO:0000313" key="1">
    <source>
        <dbReference type="EMBL" id="SON50607.1"/>
    </source>
</evidence>
<proteinExistence type="predicted"/>
<protein>
    <recommendedName>
        <fullName evidence="3">Lipoprotein</fullName>
    </recommendedName>
</protein>
<dbReference type="Proteomes" id="UP000235828">
    <property type="component" value="Chromosome A"/>
</dbReference>
<name>A0A2N8ZFB1_9VIBR</name>
<dbReference type="EMBL" id="LT960611">
    <property type="protein sequence ID" value="SON50607.1"/>
    <property type="molecule type" value="Genomic_DNA"/>
</dbReference>
<sequence length="146" mass="16241">MDMLKTLSATFLVITLSACSKNVSSMADRTAEPCADKPNCVSTQDTRPDHHLASYELVSTDTNINAVEQAALTLHNAKTAEKTQDYLRIECTSSVFRFVDDLEIRINDGRLLVRSESRTGHSDFGVNRERADSLRLKLIDANIIKP</sequence>
<organism evidence="1 2">
    <name type="scientific">Vibrio tapetis subsp. tapetis</name>
    <dbReference type="NCBI Taxonomy" id="1671868"/>
    <lineage>
        <taxon>Bacteria</taxon>
        <taxon>Pseudomonadati</taxon>
        <taxon>Pseudomonadota</taxon>
        <taxon>Gammaproteobacteria</taxon>
        <taxon>Vibrionales</taxon>
        <taxon>Vibrionaceae</taxon>
        <taxon>Vibrio</taxon>
    </lineage>
</organism>
<dbReference type="PIRSF" id="PIRSF026426">
    <property type="entry name" value="DUF1499"/>
    <property type="match status" value="1"/>
</dbReference>
<accession>A0A2N8ZFB1</accession>
<keyword evidence="2" id="KW-1185">Reference proteome</keyword>
<dbReference type="PROSITE" id="PS51257">
    <property type="entry name" value="PROKAR_LIPOPROTEIN"/>
    <property type="match status" value="1"/>
</dbReference>
<dbReference type="KEGG" id="vta:A2634"/>
<evidence type="ECO:0000313" key="2">
    <source>
        <dbReference type="Proteomes" id="UP000235828"/>
    </source>
</evidence>
<dbReference type="InterPro" id="IPR010865">
    <property type="entry name" value="DUF1499"/>
</dbReference>
<gene>
    <name evidence="1" type="ORF">VTAP4600_A2634</name>
</gene>
<evidence type="ECO:0008006" key="3">
    <source>
        <dbReference type="Google" id="ProtNLM"/>
    </source>
</evidence>
<reference evidence="1 2" key="1">
    <citation type="submission" date="2017-10" db="EMBL/GenBank/DDBJ databases">
        <authorList>
            <person name="Banno H."/>
            <person name="Chua N.-H."/>
        </authorList>
    </citation>
    <scope>NUCLEOTIDE SEQUENCE [LARGE SCALE GENOMIC DNA]</scope>
    <source>
        <strain evidence="1">Vibrio tapetis CECT4600</strain>
    </source>
</reference>
<dbReference type="Pfam" id="PF07386">
    <property type="entry name" value="DUF1499"/>
    <property type="match status" value="1"/>
</dbReference>
<dbReference type="AlphaFoldDB" id="A0A2N8ZFB1"/>
<dbReference type="PANTHER" id="PTHR34801:SF6">
    <property type="entry name" value="SLL1620 PROTEIN"/>
    <property type="match status" value="1"/>
</dbReference>